<dbReference type="Proteomes" id="UP000225972">
    <property type="component" value="Unassembled WGS sequence"/>
</dbReference>
<evidence type="ECO:0000313" key="2">
    <source>
        <dbReference type="Proteomes" id="UP000225972"/>
    </source>
</evidence>
<dbReference type="AlphaFoldDB" id="A0A238JA19"/>
<evidence type="ECO:0000313" key="1">
    <source>
        <dbReference type="EMBL" id="SMX27027.1"/>
    </source>
</evidence>
<dbReference type="EMBL" id="FXXP01000001">
    <property type="protein sequence ID" value="SMX27027.1"/>
    <property type="molecule type" value="Genomic_DNA"/>
</dbReference>
<proteinExistence type="predicted"/>
<keyword evidence="2" id="KW-1185">Reference proteome</keyword>
<reference evidence="2" key="1">
    <citation type="submission" date="2017-05" db="EMBL/GenBank/DDBJ databases">
        <authorList>
            <person name="Rodrigo-Torres L."/>
            <person name="Arahal R. D."/>
            <person name="Lucena T."/>
        </authorList>
    </citation>
    <scope>NUCLEOTIDE SEQUENCE [LARGE SCALE GENOMIC DNA]</scope>
    <source>
        <strain evidence="2">CECT 8649</strain>
    </source>
</reference>
<sequence length="217" mass="24622">MRFETGDLTQIPARYVSLPPSETVQITLPTYLPPRERIFTGDILPTGLVDDPHYRASWVAKTTVQDGTQTRHFRARLFDVNYRFSEMFRSQFIAIEENGQTHKVQVPEFYLVSLANNFHPVFAGLSSEGGVFFLPAIRSKSSDKVGDVSTGLLVLNWPDLDTLIFATSDRDVARFQSVVIQLNRDPQIGSYADSFCNSQWRPTVEFWTITLGRPCPK</sequence>
<gene>
    <name evidence="1" type="ORF">TRP8649_01129</name>
</gene>
<protein>
    <submittedName>
        <fullName evidence="1">Uncharacterized protein</fullName>
    </submittedName>
</protein>
<name>A0A238JA19_9RHOB</name>
<organism evidence="1 2">
    <name type="scientific">Pelagimonas phthalicica</name>
    <dbReference type="NCBI Taxonomy" id="1037362"/>
    <lineage>
        <taxon>Bacteria</taxon>
        <taxon>Pseudomonadati</taxon>
        <taxon>Pseudomonadota</taxon>
        <taxon>Alphaproteobacteria</taxon>
        <taxon>Rhodobacterales</taxon>
        <taxon>Roseobacteraceae</taxon>
        <taxon>Pelagimonas</taxon>
    </lineage>
</organism>
<accession>A0A238JA19</accession>